<comment type="caution">
    <text evidence="3">The sequence shown here is derived from an EMBL/GenBank/DDBJ whole genome shotgun (WGS) entry which is preliminary data.</text>
</comment>
<dbReference type="SUPFAM" id="SSF49417">
    <property type="entry name" value="p53-like transcription factors"/>
    <property type="match status" value="1"/>
</dbReference>
<dbReference type="OrthoDB" id="7881762at2759"/>
<dbReference type="Pfam" id="PF16179">
    <property type="entry name" value="RHD_dimer"/>
    <property type="match status" value="1"/>
</dbReference>
<dbReference type="Proteomes" id="UP000829720">
    <property type="component" value="Unassembled WGS sequence"/>
</dbReference>
<dbReference type="GO" id="GO:0034097">
    <property type="term" value="P:response to cytokine"/>
    <property type="evidence" value="ECO:0007669"/>
    <property type="project" value="TreeGrafter"/>
</dbReference>
<dbReference type="FunFam" id="2.60.40.10:FF:000046">
    <property type="entry name" value="Nuclear factor NF-kappa-B p105 subunit"/>
    <property type="match status" value="1"/>
</dbReference>
<dbReference type="SMART" id="SM00429">
    <property type="entry name" value="IPT"/>
    <property type="match status" value="1"/>
</dbReference>
<reference evidence="3" key="1">
    <citation type="submission" date="2021-01" db="EMBL/GenBank/DDBJ databases">
        <authorList>
            <person name="Zahm M."/>
            <person name="Roques C."/>
            <person name="Cabau C."/>
            <person name="Klopp C."/>
            <person name="Donnadieu C."/>
            <person name="Jouanno E."/>
            <person name="Lampietro C."/>
            <person name="Louis A."/>
            <person name="Herpin A."/>
            <person name="Echchiki A."/>
            <person name="Berthelot C."/>
            <person name="Parey E."/>
            <person name="Roest-Crollius H."/>
            <person name="Braasch I."/>
            <person name="Postlethwait J."/>
            <person name="Bobe J."/>
            <person name="Montfort J."/>
            <person name="Bouchez O."/>
            <person name="Begum T."/>
            <person name="Mejri S."/>
            <person name="Adams A."/>
            <person name="Chen W.-J."/>
            <person name="Guiguen Y."/>
        </authorList>
    </citation>
    <scope>NUCLEOTIDE SEQUENCE</scope>
    <source>
        <tissue evidence="3">Blood</tissue>
    </source>
</reference>
<dbReference type="EMBL" id="JAERUA010000002">
    <property type="protein sequence ID" value="KAI1903837.1"/>
    <property type="molecule type" value="Genomic_DNA"/>
</dbReference>
<dbReference type="InterPro" id="IPR033926">
    <property type="entry name" value="IPT_NFkappaB"/>
</dbReference>
<dbReference type="GO" id="GO:0007399">
    <property type="term" value="P:nervous system development"/>
    <property type="evidence" value="ECO:0007669"/>
    <property type="project" value="UniProtKB-ARBA"/>
</dbReference>
<accession>A0A8T3E837</accession>
<gene>
    <name evidence="3" type="ORF">AGOR_G00031330</name>
</gene>
<protein>
    <recommendedName>
        <fullName evidence="2">RHD domain-containing protein</fullName>
    </recommendedName>
</protein>
<dbReference type="GO" id="GO:0045944">
    <property type="term" value="P:positive regulation of transcription by RNA polymerase II"/>
    <property type="evidence" value="ECO:0007669"/>
    <property type="project" value="TreeGrafter"/>
</dbReference>
<dbReference type="CDD" id="cd01177">
    <property type="entry name" value="IPT_NFkappaB"/>
    <property type="match status" value="1"/>
</dbReference>
<evidence type="ECO:0000313" key="4">
    <source>
        <dbReference type="Proteomes" id="UP000829720"/>
    </source>
</evidence>
<dbReference type="SUPFAM" id="SSF81296">
    <property type="entry name" value="E set domains"/>
    <property type="match status" value="1"/>
</dbReference>
<dbReference type="GO" id="GO:0005737">
    <property type="term" value="C:cytoplasm"/>
    <property type="evidence" value="ECO:0007669"/>
    <property type="project" value="InterPro"/>
</dbReference>
<dbReference type="GO" id="GO:0007249">
    <property type="term" value="P:canonical NF-kappaB signal transduction"/>
    <property type="evidence" value="ECO:0007669"/>
    <property type="project" value="TreeGrafter"/>
</dbReference>
<dbReference type="GO" id="GO:0038061">
    <property type="term" value="P:non-canonical NF-kappaB signal transduction"/>
    <property type="evidence" value="ECO:0007669"/>
    <property type="project" value="TreeGrafter"/>
</dbReference>
<dbReference type="InterPro" id="IPR008967">
    <property type="entry name" value="p53-like_TF_DNA-bd_sf"/>
</dbReference>
<keyword evidence="4" id="KW-1185">Reference proteome</keyword>
<dbReference type="PROSITE" id="PS01204">
    <property type="entry name" value="REL_1"/>
    <property type="match status" value="1"/>
</dbReference>
<dbReference type="GO" id="GO:0045087">
    <property type="term" value="P:innate immune response"/>
    <property type="evidence" value="ECO:0007669"/>
    <property type="project" value="TreeGrafter"/>
</dbReference>
<dbReference type="GO" id="GO:0033554">
    <property type="term" value="P:cellular response to stress"/>
    <property type="evidence" value="ECO:0007669"/>
    <property type="project" value="TreeGrafter"/>
</dbReference>
<organism evidence="3 4">
    <name type="scientific">Albula goreensis</name>
    <dbReference type="NCBI Taxonomy" id="1534307"/>
    <lineage>
        <taxon>Eukaryota</taxon>
        <taxon>Metazoa</taxon>
        <taxon>Chordata</taxon>
        <taxon>Craniata</taxon>
        <taxon>Vertebrata</taxon>
        <taxon>Euteleostomi</taxon>
        <taxon>Actinopterygii</taxon>
        <taxon>Neopterygii</taxon>
        <taxon>Teleostei</taxon>
        <taxon>Albuliformes</taxon>
        <taxon>Albulidae</taxon>
        <taxon>Albula</taxon>
    </lineage>
</organism>
<dbReference type="Gene3D" id="2.60.40.340">
    <property type="entry name" value="Rel homology domain (RHD), DNA-binding domain"/>
    <property type="match status" value="1"/>
</dbReference>
<dbReference type="Gene3D" id="2.60.40.10">
    <property type="entry name" value="Immunoglobulins"/>
    <property type="match status" value="1"/>
</dbReference>
<feature type="region of interest" description="Disordered" evidence="1">
    <location>
        <begin position="613"/>
        <end position="635"/>
    </location>
</feature>
<dbReference type="PANTHER" id="PTHR24169">
    <property type="entry name" value="NUCLEAR FACTOR NF-KAPPA-B PROTEIN"/>
    <property type="match status" value="1"/>
</dbReference>
<dbReference type="PANTHER" id="PTHR24169:SF18">
    <property type="entry name" value="TRANSCRIPTION FACTOR RELB"/>
    <property type="match status" value="1"/>
</dbReference>
<evidence type="ECO:0000256" key="1">
    <source>
        <dbReference type="SAM" id="MobiDB-lite"/>
    </source>
</evidence>
<dbReference type="AlphaFoldDB" id="A0A8T3E837"/>
<proteinExistence type="predicted"/>
<dbReference type="GO" id="GO:0005634">
    <property type="term" value="C:nucleus"/>
    <property type="evidence" value="ECO:0007669"/>
    <property type="project" value="TreeGrafter"/>
</dbReference>
<dbReference type="InterPro" id="IPR030492">
    <property type="entry name" value="RHD_CS"/>
</dbReference>
<evidence type="ECO:0000259" key="2">
    <source>
        <dbReference type="PROSITE" id="PS50254"/>
    </source>
</evidence>
<dbReference type="InterPro" id="IPR013783">
    <property type="entry name" value="Ig-like_fold"/>
</dbReference>
<feature type="domain" description="RHD" evidence="2">
    <location>
        <begin position="119"/>
        <end position="291"/>
    </location>
</feature>
<dbReference type="InterPro" id="IPR002909">
    <property type="entry name" value="IPT_dom"/>
</dbReference>
<dbReference type="GO" id="GO:0000981">
    <property type="term" value="F:DNA-binding transcription factor activity, RNA polymerase II-specific"/>
    <property type="evidence" value="ECO:0007669"/>
    <property type="project" value="TreeGrafter"/>
</dbReference>
<sequence length="635" mass="69069">MRNMNWPTEDATQGIAPEIDLEENLLSPLTQDMLQTLPGPPLQPSPLLITQTFPGTSPSMLVARGSAPQVTLPSVSVPQLGSATAAQVTLPSVSVPQLGSVTGDPPSVSVSCAEKKKVLVVVEQPRERGMRFRYKCEGRSAGSIPGASSTDKCKRLPTIEIQGSLEGVKNIRVTVSLVTKDSPHRPHPHSLVGNACSGGICVVHLKPTCPRHSFSNLGIQCVTKKEMDSALEQRRSRNIDPFNTGHTKGIEDMDMNSVRLCFQCEVEEEGGEWVPLEPVVSNPIYDNKATVTSELKIYRLNVERGPCTGRTEIYMLCDKVQKDDIEIIFSKDSWEAMGEFAQTDVHRQVAIVFKSPPYQDLDIIEEVEVSVVLRRPSDRMHSESVTFTYLPGNPDPYGINRKRKIKPDGNFSTDPCVSACHLTLPEPSAPELLGQFTCAALQHPLTCAASQASGAAAESTPLLPQFELDSYDPDCLEGLSPEDQSVLISVINQIMLESMDVGAPCPAPSVGQNQQLLSAVSEYQAPEPSLYELALPALGADRLPDLGNIDLNFDLGATPDSQSGQLAGGNEFVNFSHFMFSQSENLPTFLEPHPQDQIGSSSQALALVTVMSRPNPRPPRTLQHQERQAFSWTSA</sequence>
<dbReference type="InterPro" id="IPR037059">
    <property type="entry name" value="RHD_DNA_bind_dom_sf"/>
</dbReference>
<dbReference type="InterPro" id="IPR014756">
    <property type="entry name" value="Ig_E-set"/>
</dbReference>
<dbReference type="PRINTS" id="PR00057">
    <property type="entry name" value="NFKBTNSCPFCT"/>
</dbReference>
<dbReference type="Pfam" id="PF00554">
    <property type="entry name" value="RHD_DNA_bind"/>
    <property type="match status" value="1"/>
</dbReference>
<dbReference type="GO" id="GO:0000978">
    <property type="term" value="F:RNA polymerase II cis-regulatory region sequence-specific DNA binding"/>
    <property type="evidence" value="ECO:0007669"/>
    <property type="project" value="TreeGrafter"/>
</dbReference>
<dbReference type="InterPro" id="IPR000451">
    <property type="entry name" value="NFkB/Dor"/>
</dbReference>
<dbReference type="InterPro" id="IPR032397">
    <property type="entry name" value="RHD_dimer"/>
</dbReference>
<dbReference type="PROSITE" id="PS50254">
    <property type="entry name" value="REL_2"/>
    <property type="match status" value="1"/>
</dbReference>
<dbReference type="InterPro" id="IPR011539">
    <property type="entry name" value="RHD_DNA_bind_dom"/>
</dbReference>
<name>A0A8T3E837_9TELE</name>
<evidence type="ECO:0000313" key="3">
    <source>
        <dbReference type="EMBL" id="KAI1903837.1"/>
    </source>
</evidence>
<dbReference type="GO" id="GO:0006954">
    <property type="term" value="P:inflammatory response"/>
    <property type="evidence" value="ECO:0007669"/>
    <property type="project" value="TreeGrafter"/>
</dbReference>